<dbReference type="GO" id="GO:0005741">
    <property type="term" value="C:mitochondrial outer membrane"/>
    <property type="evidence" value="ECO:0007669"/>
    <property type="project" value="TreeGrafter"/>
</dbReference>
<name>A0A0E1RVD8_COCIM</name>
<protein>
    <recommendedName>
        <fullName evidence="9">Nuclear control of ATPase protein 2</fullName>
    </recommendedName>
</protein>
<dbReference type="PANTHER" id="PTHR28234:SF1">
    <property type="entry name" value="NUCLEAR CONTROL OF ATPASE PROTEIN 2"/>
    <property type="match status" value="1"/>
</dbReference>
<gene>
    <name evidence="7" type="ORF">CIMG_08507</name>
</gene>
<evidence type="ECO:0008006" key="9">
    <source>
        <dbReference type="Google" id="ProtNLM"/>
    </source>
</evidence>
<dbReference type="STRING" id="246410.A0A0E1RVD8"/>
<dbReference type="OrthoDB" id="413313at2759"/>
<evidence type="ECO:0000256" key="1">
    <source>
        <dbReference type="ARBA" id="ARBA00004225"/>
    </source>
</evidence>
<dbReference type="InParanoid" id="A0A0E1RVD8"/>
<keyword evidence="4" id="KW-0496">Mitochondrion</keyword>
<dbReference type="Pfam" id="PF08637">
    <property type="entry name" value="NCA2"/>
    <property type="match status" value="1"/>
</dbReference>
<evidence type="ECO:0000256" key="4">
    <source>
        <dbReference type="ARBA" id="ARBA00023128"/>
    </source>
</evidence>
<dbReference type="PANTHER" id="PTHR28234">
    <property type="entry name" value="NUCLEAR CONTROL OF ATPASE PROTEIN 2"/>
    <property type="match status" value="1"/>
</dbReference>
<dbReference type="EMBL" id="GG704913">
    <property type="protein sequence ID" value="EAS29761.2"/>
    <property type="molecule type" value="Genomic_DNA"/>
</dbReference>
<dbReference type="VEuPathDB" id="FungiDB:CIMG_08507"/>
<proteinExistence type="predicted"/>
<dbReference type="InterPro" id="IPR013946">
    <property type="entry name" value="NCA2-like"/>
</dbReference>
<evidence type="ECO:0000256" key="5">
    <source>
        <dbReference type="ARBA" id="ARBA00023136"/>
    </source>
</evidence>
<feature type="transmembrane region" description="Helical" evidence="6">
    <location>
        <begin position="533"/>
        <end position="559"/>
    </location>
</feature>
<comment type="subcellular location">
    <subcellularLocation>
        <location evidence="1">Mitochondrion membrane</location>
        <topology evidence="1">Multi-pass membrane protein</topology>
    </subcellularLocation>
</comment>
<sequence>MSLVEDHVRRLDLYLDKLQLRALDSAQPSSTDQDESIKIAHHLFAPPVAALAGIARALSAGSSSGPLLKPSKLLDLLRQVCRLRSDLEHSEAELDDGYAPDLVWMVAAKATVQAFAIVVNALLEETASLSEGIWYWDGVLGSYFNSGLYAIQTSPLRFGNRIKDIYHHVCRLRPQSRFELDSSTLSARWGTFYQLVRESVRQQSMSQAKQLMLSPFQLCRSEARRNRRSLRKMRELNACAVGLLMEEALLFDFDEEDTNTNTANANPEDWQDTVFRTTLLIRTILNNVNDLSNDFNGFEDNVFASVDAVDAPFIEESHQKPLFDQAFSVIQQLIDILEEQLPHQRLLSRGLTRQYGRPSRLVRYWLPASAFLFSSSTILNILTNRRAELVTWVRELGTTMKDFWVNWVIEPLNQLVGTIRHDEKSEVALMSKGSLQSDFASLERMVVDYAIRHPEHGPDRAFTHAELEQIRSGVREGDLTLVLKAYERDLQTPFMGAVRGDLITTLLIQIQKTKVDVEVAMSGIDSLLQSQQLVFAFIGLTPGILVSYSAITWLTNVFGSQKGLRRGKRREEARRSLRAVNRILASSVPTPTGVLSYKDHGLLICEAEILRRRAYAVLPGHIYHEFHEDLTDLLNVSSGIVQQLRVLEQIRWAYSRWIC</sequence>
<keyword evidence="8" id="KW-1185">Reference proteome</keyword>
<keyword evidence="5 6" id="KW-0472">Membrane</keyword>
<dbReference type="GeneID" id="4560336"/>
<dbReference type="RefSeq" id="XP_001241344.2">
    <property type="nucleotide sequence ID" value="XM_001241343.2"/>
</dbReference>
<dbReference type="Proteomes" id="UP000001261">
    <property type="component" value="Unassembled WGS sequence"/>
</dbReference>
<evidence type="ECO:0000256" key="3">
    <source>
        <dbReference type="ARBA" id="ARBA00022989"/>
    </source>
</evidence>
<reference evidence="8" key="1">
    <citation type="journal article" date="2009" name="Genome Res.">
        <title>Comparative genomic analyses of the human fungal pathogens Coccidioides and their relatives.</title>
        <authorList>
            <person name="Sharpton T.J."/>
            <person name="Stajich J.E."/>
            <person name="Rounsley S.D."/>
            <person name="Gardner M.J."/>
            <person name="Wortman J.R."/>
            <person name="Jordar V.S."/>
            <person name="Maiti R."/>
            <person name="Kodira C.D."/>
            <person name="Neafsey D.E."/>
            <person name="Zeng Q."/>
            <person name="Hung C.-Y."/>
            <person name="McMahan C."/>
            <person name="Muszewska A."/>
            <person name="Grynberg M."/>
            <person name="Mandel M.A."/>
            <person name="Kellner E.M."/>
            <person name="Barker B.M."/>
            <person name="Galgiani J.N."/>
            <person name="Orbach M.J."/>
            <person name="Kirkland T.N."/>
            <person name="Cole G.T."/>
            <person name="Henn M.R."/>
            <person name="Birren B.W."/>
            <person name="Taylor J.W."/>
        </authorList>
    </citation>
    <scope>NUCLEOTIDE SEQUENCE [LARGE SCALE GENOMIC DNA]</scope>
    <source>
        <strain evidence="8">RS</strain>
    </source>
</reference>
<accession>A0A0E1RVD8</accession>
<evidence type="ECO:0000313" key="7">
    <source>
        <dbReference type="EMBL" id="EAS29761.2"/>
    </source>
</evidence>
<reference evidence="8" key="2">
    <citation type="journal article" date="2010" name="Genome Res.">
        <title>Population genomic sequencing of Coccidioides fungi reveals recent hybridization and transposon control.</title>
        <authorList>
            <person name="Neafsey D.E."/>
            <person name="Barker B.M."/>
            <person name="Sharpton T.J."/>
            <person name="Stajich J.E."/>
            <person name="Park D.J."/>
            <person name="Whiston E."/>
            <person name="Hung C.-Y."/>
            <person name="McMahan C."/>
            <person name="White J."/>
            <person name="Sykes S."/>
            <person name="Heiman D."/>
            <person name="Young S."/>
            <person name="Zeng Q."/>
            <person name="Abouelleil A."/>
            <person name="Aftuck L."/>
            <person name="Bessette D."/>
            <person name="Brown A."/>
            <person name="FitzGerald M."/>
            <person name="Lui A."/>
            <person name="Macdonald J.P."/>
            <person name="Priest M."/>
            <person name="Orbach M.J."/>
            <person name="Galgiani J.N."/>
            <person name="Kirkland T.N."/>
            <person name="Cole G.T."/>
            <person name="Birren B.W."/>
            <person name="Henn M.R."/>
            <person name="Taylor J.W."/>
            <person name="Rounsley S.D."/>
        </authorList>
    </citation>
    <scope>GENOME REANNOTATION</scope>
    <source>
        <strain evidence="8">RS</strain>
    </source>
</reference>
<organism evidence="7 8">
    <name type="scientific">Coccidioides immitis (strain RS)</name>
    <name type="common">Valley fever fungus</name>
    <dbReference type="NCBI Taxonomy" id="246410"/>
    <lineage>
        <taxon>Eukaryota</taxon>
        <taxon>Fungi</taxon>
        <taxon>Dikarya</taxon>
        <taxon>Ascomycota</taxon>
        <taxon>Pezizomycotina</taxon>
        <taxon>Eurotiomycetes</taxon>
        <taxon>Eurotiomycetidae</taxon>
        <taxon>Onygenales</taxon>
        <taxon>Onygenaceae</taxon>
        <taxon>Coccidioides</taxon>
    </lineage>
</organism>
<dbReference type="OMA" id="YHEFHED"/>
<evidence type="ECO:0000256" key="6">
    <source>
        <dbReference type="SAM" id="Phobius"/>
    </source>
</evidence>
<evidence type="ECO:0000313" key="8">
    <source>
        <dbReference type="Proteomes" id="UP000001261"/>
    </source>
</evidence>
<keyword evidence="2 6" id="KW-0812">Transmembrane</keyword>
<evidence type="ECO:0000256" key="2">
    <source>
        <dbReference type="ARBA" id="ARBA00022692"/>
    </source>
</evidence>
<dbReference type="KEGG" id="cim:CIMG_08507"/>
<dbReference type="AlphaFoldDB" id="A0A0E1RVD8"/>
<keyword evidence="3 6" id="KW-1133">Transmembrane helix</keyword>